<gene>
    <name evidence="1" type="ORF">XELAEV_18008844mg</name>
</gene>
<organism evidence="1 2">
    <name type="scientific">Xenopus laevis</name>
    <name type="common">African clawed frog</name>
    <dbReference type="NCBI Taxonomy" id="8355"/>
    <lineage>
        <taxon>Eukaryota</taxon>
        <taxon>Metazoa</taxon>
        <taxon>Chordata</taxon>
        <taxon>Craniata</taxon>
        <taxon>Vertebrata</taxon>
        <taxon>Euteleostomi</taxon>
        <taxon>Amphibia</taxon>
        <taxon>Batrachia</taxon>
        <taxon>Anura</taxon>
        <taxon>Pipoidea</taxon>
        <taxon>Pipidae</taxon>
        <taxon>Xenopodinae</taxon>
        <taxon>Xenopus</taxon>
        <taxon>Xenopus</taxon>
    </lineage>
</organism>
<dbReference type="Proteomes" id="UP000694892">
    <property type="component" value="Chromosome 1S"/>
</dbReference>
<dbReference type="EMBL" id="CM004467">
    <property type="protein sequence ID" value="OCT96635.1"/>
    <property type="molecule type" value="Genomic_DNA"/>
</dbReference>
<reference evidence="2" key="1">
    <citation type="journal article" date="2016" name="Nature">
        <title>Genome evolution in the allotetraploid frog Xenopus laevis.</title>
        <authorList>
            <person name="Session A.M."/>
            <person name="Uno Y."/>
            <person name="Kwon T."/>
            <person name="Chapman J.A."/>
            <person name="Toyoda A."/>
            <person name="Takahashi S."/>
            <person name="Fukui A."/>
            <person name="Hikosaka A."/>
            <person name="Suzuki A."/>
            <person name="Kondo M."/>
            <person name="van Heeringen S.J."/>
            <person name="Quigley I."/>
            <person name="Heinz S."/>
            <person name="Ogino H."/>
            <person name="Ochi H."/>
            <person name="Hellsten U."/>
            <person name="Lyons J.B."/>
            <person name="Simakov O."/>
            <person name="Putnam N."/>
            <person name="Stites J."/>
            <person name="Kuroki Y."/>
            <person name="Tanaka T."/>
            <person name="Michiue T."/>
            <person name="Watanabe M."/>
            <person name="Bogdanovic O."/>
            <person name="Lister R."/>
            <person name="Georgiou G."/>
            <person name="Paranjpe S.S."/>
            <person name="van Kruijsbergen I."/>
            <person name="Shu S."/>
            <person name="Carlson J."/>
            <person name="Kinoshita T."/>
            <person name="Ohta Y."/>
            <person name="Mawaribuchi S."/>
            <person name="Jenkins J."/>
            <person name="Grimwood J."/>
            <person name="Schmutz J."/>
            <person name="Mitros T."/>
            <person name="Mozaffari S.V."/>
            <person name="Suzuki Y."/>
            <person name="Haramoto Y."/>
            <person name="Yamamoto T.S."/>
            <person name="Takagi C."/>
            <person name="Heald R."/>
            <person name="Miller K."/>
            <person name="Haudenschild C."/>
            <person name="Kitzman J."/>
            <person name="Nakayama T."/>
            <person name="Izutsu Y."/>
            <person name="Robert J."/>
            <person name="Fortriede J."/>
            <person name="Burns K."/>
            <person name="Lotay V."/>
            <person name="Karimi K."/>
            <person name="Yasuoka Y."/>
            <person name="Dichmann D.S."/>
            <person name="Flajnik M.F."/>
            <person name="Houston D.W."/>
            <person name="Shendure J."/>
            <person name="DuPasquier L."/>
            <person name="Vize P.D."/>
            <person name="Zorn A.M."/>
            <person name="Ito M."/>
            <person name="Marcotte E.M."/>
            <person name="Wallingford J.B."/>
            <person name="Ito Y."/>
            <person name="Asashima M."/>
            <person name="Ueno N."/>
            <person name="Matsuda Y."/>
            <person name="Veenstra G.J."/>
            <person name="Fujiyama A."/>
            <person name="Harland R.M."/>
            <person name="Taira M."/>
            <person name="Rokhsar D.S."/>
        </authorList>
    </citation>
    <scope>NUCLEOTIDE SEQUENCE [LARGE SCALE GENOMIC DNA]</scope>
    <source>
        <strain evidence="2">J</strain>
    </source>
</reference>
<accession>A0A974I0A2</accession>
<dbReference type="AlphaFoldDB" id="A0A974I0A2"/>
<evidence type="ECO:0000313" key="2">
    <source>
        <dbReference type="Proteomes" id="UP000694892"/>
    </source>
</evidence>
<proteinExistence type="predicted"/>
<sequence>MLMNFLYDLESPSFITNLYNNRRVGKHLLQYNRFKTSLIIKVYRQMSVRALSNACSDSIIEHELLLDHVRY</sequence>
<name>A0A974I0A2_XENLA</name>
<protein>
    <submittedName>
        <fullName evidence="1">Uncharacterized protein</fullName>
    </submittedName>
</protein>
<evidence type="ECO:0000313" key="1">
    <source>
        <dbReference type="EMBL" id="OCT96635.1"/>
    </source>
</evidence>